<dbReference type="PANTHER" id="PTHR30619">
    <property type="entry name" value="DNA INTERNALIZATION/COMPETENCE PROTEIN COMEC/REC2"/>
    <property type="match status" value="1"/>
</dbReference>
<protein>
    <recommendedName>
        <fullName evidence="7">ComEC/Rec2-related protein domain-containing protein</fullName>
    </recommendedName>
</protein>
<dbReference type="NCBIfam" id="TIGR00360">
    <property type="entry name" value="ComEC_N-term"/>
    <property type="match status" value="1"/>
</dbReference>
<dbReference type="EMBL" id="ADVL01000841">
    <property type="protein sequence ID" value="EFH09285.1"/>
    <property type="molecule type" value="Genomic_DNA"/>
</dbReference>
<dbReference type="Pfam" id="PF03772">
    <property type="entry name" value="Competence"/>
    <property type="match status" value="1"/>
</dbReference>
<keyword evidence="4 6" id="KW-1133">Transmembrane helix</keyword>
<keyword evidence="5 6" id="KW-0472">Membrane</keyword>
<dbReference type="PANTHER" id="PTHR30619:SF1">
    <property type="entry name" value="RECOMBINATION PROTEIN 2"/>
    <property type="match status" value="1"/>
</dbReference>
<evidence type="ECO:0000313" key="8">
    <source>
        <dbReference type="EMBL" id="EFH09285.1"/>
    </source>
</evidence>
<proteinExistence type="predicted"/>
<evidence type="ECO:0000256" key="1">
    <source>
        <dbReference type="ARBA" id="ARBA00004651"/>
    </source>
</evidence>
<dbReference type="GO" id="GO:0005886">
    <property type="term" value="C:plasma membrane"/>
    <property type="evidence" value="ECO:0007669"/>
    <property type="project" value="UniProtKB-SubCell"/>
</dbReference>
<dbReference type="HOGENOM" id="CLU_1499464_0_0_5"/>
<reference evidence="8 9" key="1">
    <citation type="submission" date="2010-04" db="EMBL/GenBank/DDBJ databases">
        <authorList>
            <person name="Qin X."/>
            <person name="Bachman B."/>
            <person name="Battles P."/>
            <person name="Bell A."/>
            <person name="Bess C."/>
            <person name="Bickham C."/>
            <person name="Chaboub L."/>
            <person name="Chen D."/>
            <person name="Coyle M."/>
            <person name="Deiros D.R."/>
            <person name="Dinh H."/>
            <person name="Forbes L."/>
            <person name="Fowler G."/>
            <person name="Francisco L."/>
            <person name="Fu Q."/>
            <person name="Gubbala S."/>
            <person name="Hale W."/>
            <person name="Han Y."/>
            <person name="Hemphill L."/>
            <person name="Highlander S.K."/>
            <person name="Hirani K."/>
            <person name="Hogues M."/>
            <person name="Jackson L."/>
            <person name="Jakkamsetti A."/>
            <person name="Javaid M."/>
            <person name="Jiang H."/>
            <person name="Korchina V."/>
            <person name="Kovar C."/>
            <person name="Lara F."/>
            <person name="Lee S."/>
            <person name="Mata R."/>
            <person name="Mathew T."/>
            <person name="Moen C."/>
            <person name="Morales K."/>
            <person name="Munidasa M."/>
            <person name="Nazareth L."/>
            <person name="Ngo R."/>
            <person name="Nguyen L."/>
            <person name="Okwuonu G."/>
            <person name="Ongeri F."/>
            <person name="Patil S."/>
            <person name="Petrosino J."/>
            <person name="Pham C."/>
            <person name="Pham P."/>
            <person name="Pu L.-L."/>
            <person name="Puazo M."/>
            <person name="Raj R."/>
            <person name="Reid J."/>
            <person name="Rouhana J."/>
            <person name="Saada N."/>
            <person name="Shang Y."/>
            <person name="Simmons D."/>
            <person name="Thornton R."/>
            <person name="Warren J."/>
            <person name="Weissenberger G."/>
            <person name="Zhang J."/>
            <person name="Zhang L."/>
            <person name="Zhou C."/>
            <person name="Zhu D."/>
            <person name="Muzny D."/>
            <person name="Worley K."/>
            <person name="Gibbs R."/>
        </authorList>
    </citation>
    <scope>NUCLEOTIDE SEQUENCE [LARGE SCALE GENOMIC DNA]</scope>
    <source>
        <strain evidence="8 9">ATCC 49957</strain>
    </source>
</reference>
<sequence>GGTDAAALRARLERHVVQAIPGAAGAIAAALFTGGQSAIPPEAMQAMRDSGLAHLLSVSGLHVSIVMGLGFVTTRFLLALLPPLALRCDSKRVAAPVGLLLGFLYVLLTGMQVPMLRSFGMAALVTLGVLLGRRALSLRALALAAAIVMLMAPQALLGPSFQMSFAAVLVLIAGAEATAP</sequence>
<dbReference type="AlphaFoldDB" id="D5RTT4"/>
<feature type="transmembrane region" description="Helical" evidence="6">
    <location>
        <begin position="138"/>
        <end position="157"/>
    </location>
</feature>
<evidence type="ECO:0000256" key="2">
    <source>
        <dbReference type="ARBA" id="ARBA00022475"/>
    </source>
</evidence>
<accession>D5RTT4</accession>
<organism evidence="8 9">
    <name type="scientific">Pseudoroseomonas cervicalis ATCC 49957</name>
    <dbReference type="NCBI Taxonomy" id="525371"/>
    <lineage>
        <taxon>Bacteria</taxon>
        <taxon>Pseudomonadati</taxon>
        <taxon>Pseudomonadota</taxon>
        <taxon>Alphaproteobacteria</taxon>
        <taxon>Acetobacterales</taxon>
        <taxon>Roseomonadaceae</taxon>
        <taxon>Roseomonas</taxon>
    </lineage>
</organism>
<comment type="subcellular location">
    <subcellularLocation>
        <location evidence="1">Cell membrane</location>
        <topology evidence="1">Multi-pass membrane protein</topology>
    </subcellularLocation>
</comment>
<feature type="non-terminal residue" evidence="8">
    <location>
        <position position="180"/>
    </location>
</feature>
<keyword evidence="9" id="KW-1185">Reference proteome</keyword>
<dbReference type="InterPro" id="IPR052159">
    <property type="entry name" value="Competence_DNA_uptake"/>
</dbReference>
<gene>
    <name evidence="8" type="ORF">HMPREF0731_4496</name>
</gene>
<comment type="caution">
    <text evidence="8">The sequence shown here is derived from an EMBL/GenBank/DDBJ whole genome shotgun (WGS) entry which is preliminary data.</text>
</comment>
<feature type="transmembrane region" description="Helical" evidence="6">
    <location>
        <begin position="59"/>
        <end position="81"/>
    </location>
</feature>
<keyword evidence="3 6" id="KW-0812">Transmembrane</keyword>
<evidence type="ECO:0000313" key="9">
    <source>
        <dbReference type="Proteomes" id="UP000005324"/>
    </source>
</evidence>
<dbReference type="InterPro" id="IPR004477">
    <property type="entry name" value="ComEC_N"/>
</dbReference>
<evidence type="ECO:0000256" key="4">
    <source>
        <dbReference type="ARBA" id="ARBA00022989"/>
    </source>
</evidence>
<feature type="domain" description="ComEC/Rec2-related protein" evidence="7">
    <location>
        <begin position="31"/>
        <end position="175"/>
    </location>
</feature>
<evidence type="ECO:0000259" key="7">
    <source>
        <dbReference type="Pfam" id="PF03772"/>
    </source>
</evidence>
<keyword evidence="2" id="KW-1003">Cell membrane</keyword>
<name>D5RTT4_9PROT</name>
<evidence type="ECO:0000256" key="6">
    <source>
        <dbReference type="SAM" id="Phobius"/>
    </source>
</evidence>
<dbReference type="RefSeq" id="WP_007006654.1">
    <property type="nucleotide sequence ID" value="NZ_GG771250.1"/>
</dbReference>
<feature type="non-terminal residue" evidence="8">
    <location>
        <position position="1"/>
    </location>
</feature>
<feature type="transmembrane region" description="Helical" evidence="6">
    <location>
        <begin position="19"/>
        <end position="39"/>
    </location>
</feature>
<evidence type="ECO:0000256" key="5">
    <source>
        <dbReference type="ARBA" id="ARBA00023136"/>
    </source>
</evidence>
<evidence type="ECO:0000256" key="3">
    <source>
        <dbReference type="ARBA" id="ARBA00022692"/>
    </source>
</evidence>
<dbReference type="Proteomes" id="UP000005324">
    <property type="component" value="Unassembled WGS sequence"/>
</dbReference>
<feature type="transmembrane region" description="Helical" evidence="6">
    <location>
        <begin position="93"/>
        <end position="108"/>
    </location>
</feature>